<dbReference type="GeneID" id="30968004"/>
<evidence type="ECO:0000256" key="4">
    <source>
        <dbReference type="ARBA" id="ARBA00022989"/>
    </source>
</evidence>
<keyword evidence="9" id="KW-1185">Reference proteome</keyword>
<evidence type="ECO:0000256" key="7">
    <source>
        <dbReference type="SAM" id="Phobius"/>
    </source>
</evidence>
<dbReference type="InParanoid" id="A0A1D2VH17"/>
<feature type="compositionally biased region" description="Acidic residues" evidence="6">
    <location>
        <begin position="50"/>
        <end position="60"/>
    </location>
</feature>
<dbReference type="GO" id="GO:0042910">
    <property type="term" value="F:xenobiotic transmembrane transporter activity"/>
    <property type="evidence" value="ECO:0007669"/>
    <property type="project" value="InterPro"/>
</dbReference>
<feature type="transmembrane region" description="Helical" evidence="7">
    <location>
        <begin position="389"/>
        <end position="409"/>
    </location>
</feature>
<sequence length="572" mass="63403">MVILNSNPKSDPENTESTLISFDFSNELENSDSRLNHSIFANNTYNANNNEEDDGGDENDYNSNKNTNLLETQHTYISNDSKSKLKLNLNDSYGSVVDNQINEETLTLVSVDNTSILKEIQGITKSSMPLMVTFLLQRSFSAVSVFFVGHLGKTELGAVTLGSMTANITGISIIIGLATCLDTLCSQAYGSKNYKLVGVYCQRCIALLLTIIIPILLFWIFLSESFLNLILSDKKLSSLSASYLKINSIGMPGFILFECLKRFLQSQGIFHASTYVLIFCSPANILLHCLLIYNKSTSIGYLGAPLAVAINYWLMPLGLILYLVFNNNPINPLKCWNGLNIRQAFKGWSRIITLAINGIIMIVSEFLAFEILTLSSSYLSLSSLAANSVIMSIISITYQLPFSIAIAVSTRLANYVGANLVEKCKNCVKAGIILSLIMGLIDAIVLFSFKENISRFFTNDEEVLNEIYKCITTLTVIQIFDSMNAITSGILRGEGMQEIGSITNLSVHYLIGIPVSFFLGFKMNLRLNGLWIGMMVGLTVVSVIQGYYGIIKPNWDSLIRLARYRTEIERNI</sequence>
<dbReference type="PANTHER" id="PTHR11206">
    <property type="entry name" value="MULTIDRUG RESISTANCE PROTEIN"/>
    <property type="match status" value="1"/>
</dbReference>
<dbReference type="Pfam" id="PF01554">
    <property type="entry name" value="MatE"/>
    <property type="match status" value="2"/>
</dbReference>
<feature type="transmembrane region" description="Helical" evidence="7">
    <location>
        <begin position="204"/>
        <end position="222"/>
    </location>
</feature>
<comment type="similarity">
    <text evidence="2">Belongs to the multi antimicrobial extrusion (MATE) (TC 2.A.66.1) family.</text>
</comment>
<dbReference type="STRING" id="1344418.A0A1D2VH17"/>
<feature type="transmembrane region" description="Helical" evidence="7">
    <location>
        <begin position="299"/>
        <end position="325"/>
    </location>
</feature>
<organism evidence="8 9">
    <name type="scientific">Ascoidea rubescens DSM 1968</name>
    <dbReference type="NCBI Taxonomy" id="1344418"/>
    <lineage>
        <taxon>Eukaryota</taxon>
        <taxon>Fungi</taxon>
        <taxon>Dikarya</taxon>
        <taxon>Ascomycota</taxon>
        <taxon>Saccharomycotina</taxon>
        <taxon>Saccharomycetes</taxon>
        <taxon>Ascoideaceae</taxon>
        <taxon>Ascoidea</taxon>
    </lineage>
</organism>
<feature type="transmembrane region" description="Helical" evidence="7">
    <location>
        <begin position="242"/>
        <end position="260"/>
    </location>
</feature>
<dbReference type="RefSeq" id="XP_020047268.1">
    <property type="nucleotide sequence ID" value="XM_020194368.1"/>
</dbReference>
<dbReference type="AlphaFoldDB" id="A0A1D2VH17"/>
<dbReference type="Proteomes" id="UP000095038">
    <property type="component" value="Unassembled WGS sequence"/>
</dbReference>
<name>A0A1D2VH17_9ASCO</name>
<gene>
    <name evidence="8" type="ORF">ASCRUDRAFT_7936</name>
</gene>
<dbReference type="GO" id="GO:0016020">
    <property type="term" value="C:membrane"/>
    <property type="evidence" value="ECO:0007669"/>
    <property type="project" value="UniProtKB-SubCell"/>
</dbReference>
<evidence type="ECO:0000256" key="3">
    <source>
        <dbReference type="ARBA" id="ARBA00022692"/>
    </source>
</evidence>
<dbReference type="GO" id="GO:0015297">
    <property type="term" value="F:antiporter activity"/>
    <property type="evidence" value="ECO:0007669"/>
    <property type="project" value="InterPro"/>
</dbReference>
<feature type="transmembrane region" description="Helical" evidence="7">
    <location>
        <begin position="164"/>
        <end position="184"/>
    </location>
</feature>
<proteinExistence type="inferred from homology"/>
<feature type="transmembrane region" description="Helical" evidence="7">
    <location>
        <begin position="272"/>
        <end position="293"/>
    </location>
</feature>
<keyword evidence="4 7" id="KW-1133">Transmembrane helix</keyword>
<evidence type="ECO:0000256" key="2">
    <source>
        <dbReference type="ARBA" id="ARBA00010199"/>
    </source>
</evidence>
<evidence type="ECO:0000313" key="9">
    <source>
        <dbReference type="Proteomes" id="UP000095038"/>
    </source>
</evidence>
<protein>
    <submittedName>
        <fullName evidence="8">MATE efflux family protein</fullName>
    </submittedName>
</protein>
<keyword evidence="5 7" id="KW-0472">Membrane</keyword>
<dbReference type="FunCoup" id="A0A1D2VH17">
    <property type="interactions" value="125"/>
</dbReference>
<comment type="subcellular location">
    <subcellularLocation>
        <location evidence="1">Membrane</location>
        <topology evidence="1">Multi-pass membrane protein</topology>
    </subcellularLocation>
</comment>
<keyword evidence="3 7" id="KW-0812">Transmembrane</keyword>
<feature type="region of interest" description="Disordered" evidence="6">
    <location>
        <begin position="45"/>
        <end position="65"/>
    </location>
</feature>
<dbReference type="EMBL" id="KV454480">
    <property type="protein sequence ID" value="ODV60961.1"/>
    <property type="molecule type" value="Genomic_DNA"/>
</dbReference>
<evidence type="ECO:0000256" key="6">
    <source>
        <dbReference type="SAM" id="MobiDB-lite"/>
    </source>
</evidence>
<dbReference type="InterPro" id="IPR002528">
    <property type="entry name" value="MATE_fam"/>
</dbReference>
<dbReference type="NCBIfam" id="TIGR00797">
    <property type="entry name" value="matE"/>
    <property type="match status" value="1"/>
</dbReference>
<dbReference type="InterPro" id="IPR045069">
    <property type="entry name" value="MATE_euk"/>
</dbReference>
<dbReference type="OrthoDB" id="2126698at2759"/>
<reference evidence="9" key="1">
    <citation type="submission" date="2016-05" db="EMBL/GenBank/DDBJ databases">
        <title>Comparative genomics of biotechnologically important yeasts.</title>
        <authorList>
            <consortium name="DOE Joint Genome Institute"/>
            <person name="Riley R."/>
            <person name="Haridas S."/>
            <person name="Wolfe K.H."/>
            <person name="Lopes M.R."/>
            <person name="Hittinger C.T."/>
            <person name="Goker M."/>
            <person name="Salamov A."/>
            <person name="Wisecaver J."/>
            <person name="Long T.M."/>
            <person name="Aerts A.L."/>
            <person name="Barry K."/>
            <person name="Choi C."/>
            <person name="Clum A."/>
            <person name="Coughlan A.Y."/>
            <person name="Deshpande S."/>
            <person name="Douglass A.P."/>
            <person name="Hanson S.J."/>
            <person name="Klenk H.-P."/>
            <person name="Labutti K."/>
            <person name="Lapidus A."/>
            <person name="Lindquist E."/>
            <person name="Lipzen A."/>
            <person name="Meier-Kolthoff J.P."/>
            <person name="Ohm R.A."/>
            <person name="Otillar R.P."/>
            <person name="Pangilinan J."/>
            <person name="Peng Y."/>
            <person name="Rokas A."/>
            <person name="Rosa C.A."/>
            <person name="Scheuner C."/>
            <person name="Sibirny A.A."/>
            <person name="Slot J.C."/>
            <person name="Stielow J.B."/>
            <person name="Sun H."/>
            <person name="Kurtzman C.P."/>
            <person name="Blackwell M."/>
            <person name="Grigoriev I.V."/>
            <person name="Jeffries T.W."/>
        </authorList>
    </citation>
    <scope>NUCLEOTIDE SEQUENCE [LARGE SCALE GENOMIC DNA]</scope>
    <source>
        <strain evidence="9">DSM 1968</strain>
    </source>
</reference>
<accession>A0A1D2VH17</accession>
<feature type="transmembrane region" description="Helical" evidence="7">
    <location>
        <begin position="528"/>
        <end position="548"/>
    </location>
</feature>
<feature type="transmembrane region" description="Helical" evidence="7">
    <location>
        <begin position="351"/>
        <end position="369"/>
    </location>
</feature>
<feature type="transmembrane region" description="Helical" evidence="7">
    <location>
        <begin position="502"/>
        <end position="521"/>
    </location>
</feature>
<dbReference type="GO" id="GO:1990961">
    <property type="term" value="P:xenobiotic detoxification by transmembrane export across the plasma membrane"/>
    <property type="evidence" value="ECO:0007669"/>
    <property type="project" value="InterPro"/>
</dbReference>
<dbReference type="CDD" id="cd13132">
    <property type="entry name" value="MATE_eukaryotic"/>
    <property type="match status" value="1"/>
</dbReference>
<evidence type="ECO:0000256" key="5">
    <source>
        <dbReference type="ARBA" id="ARBA00023136"/>
    </source>
</evidence>
<feature type="transmembrane region" description="Helical" evidence="7">
    <location>
        <begin position="430"/>
        <end position="449"/>
    </location>
</feature>
<evidence type="ECO:0000313" key="8">
    <source>
        <dbReference type="EMBL" id="ODV60961.1"/>
    </source>
</evidence>
<evidence type="ECO:0000256" key="1">
    <source>
        <dbReference type="ARBA" id="ARBA00004141"/>
    </source>
</evidence>